<protein>
    <recommendedName>
        <fullName evidence="3">PqqD family protein</fullName>
    </recommendedName>
</protein>
<accession>A0A2M7VF83</accession>
<reference evidence="2" key="1">
    <citation type="submission" date="2017-09" db="EMBL/GenBank/DDBJ databases">
        <title>Depth-based differentiation of microbial function through sediment-hosted aquifers and enrichment of novel symbionts in the deep terrestrial subsurface.</title>
        <authorList>
            <person name="Probst A.J."/>
            <person name="Ladd B."/>
            <person name="Jarett J.K."/>
            <person name="Geller-Mcgrath D.E."/>
            <person name="Sieber C.M.K."/>
            <person name="Emerson J.B."/>
            <person name="Anantharaman K."/>
            <person name="Thomas B.C."/>
            <person name="Malmstrom R."/>
            <person name="Stieglmeier M."/>
            <person name="Klingl A."/>
            <person name="Woyke T."/>
            <person name="Ryan C.M."/>
            <person name="Banfield J.F."/>
        </authorList>
    </citation>
    <scope>NUCLEOTIDE SEQUENCE [LARGE SCALE GENOMIC DNA]</scope>
</reference>
<gene>
    <name evidence="1" type="ORF">COX77_01935</name>
</gene>
<evidence type="ECO:0000313" key="1">
    <source>
        <dbReference type="EMBL" id="PIZ99250.1"/>
    </source>
</evidence>
<name>A0A2M7VF83_9BACT</name>
<sequence length="92" mass="10676">MYLDVKKKLVKSRFMQIAKGDDNLVIWHSLFGSPKIISFETLELINLFSQPISIESVCEDYDLDGDIIELFTELVSSYFLISQDIDERKIIN</sequence>
<dbReference type="AlphaFoldDB" id="A0A2M7VF83"/>
<dbReference type="Proteomes" id="UP000230405">
    <property type="component" value="Unassembled WGS sequence"/>
</dbReference>
<evidence type="ECO:0000313" key="2">
    <source>
        <dbReference type="Proteomes" id="UP000230405"/>
    </source>
</evidence>
<dbReference type="EMBL" id="PFPO01000038">
    <property type="protein sequence ID" value="PIZ99250.1"/>
    <property type="molecule type" value="Genomic_DNA"/>
</dbReference>
<comment type="caution">
    <text evidence="1">The sequence shown here is derived from an EMBL/GenBank/DDBJ whole genome shotgun (WGS) entry which is preliminary data.</text>
</comment>
<organism evidence="1 2">
    <name type="scientific">Candidatus Komeilibacteria bacterium CG_4_10_14_0_2_um_filter_37_10</name>
    <dbReference type="NCBI Taxonomy" id="1974470"/>
    <lineage>
        <taxon>Bacteria</taxon>
        <taxon>Candidatus Komeiliibacteriota</taxon>
    </lineage>
</organism>
<feature type="non-terminal residue" evidence="1">
    <location>
        <position position="92"/>
    </location>
</feature>
<proteinExistence type="predicted"/>
<evidence type="ECO:0008006" key="3">
    <source>
        <dbReference type="Google" id="ProtNLM"/>
    </source>
</evidence>